<accession>A0A0D9A156</accession>
<dbReference type="Pfam" id="PF22727">
    <property type="entry name" value="NCH2"/>
    <property type="match status" value="1"/>
</dbReference>
<evidence type="ECO:0000313" key="2">
    <source>
        <dbReference type="EMBL" id="KJH73196.1"/>
    </source>
</evidence>
<keyword evidence="3" id="KW-1185">Reference proteome</keyword>
<dbReference type="InterPro" id="IPR027417">
    <property type="entry name" value="P-loop_NTPase"/>
</dbReference>
<dbReference type="Proteomes" id="UP000032452">
    <property type="component" value="Unassembled WGS sequence"/>
</dbReference>
<gene>
    <name evidence="2" type="ORF">UH38_03875</name>
</gene>
<proteinExistence type="predicted"/>
<dbReference type="OrthoDB" id="448481at2"/>
<dbReference type="PATRIC" id="fig|1618023.3.peg.5266"/>
<dbReference type="PANTHER" id="PTHR46844:SF1">
    <property type="entry name" value="SLR5058 PROTEIN"/>
    <property type="match status" value="1"/>
</dbReference>
<name>A0A0D9A156_9CYAN</name>
<reference evidence="2 3" key="1">
    <citation type="submission" date="2015-02" db="EMBL/GenBank/DDBJ databases">
        <title>Draft genome of a novel marine cyanobacterium (Chroococcales) isolated from South Atlantic Ocean.</title>
        <authorList>
            <person name="Rigonato J."/>
            <person name="Alvarenga D.O."/>
            <person name="Branco L.H."/>
            <person name="Varani A.M."/>
            <person name="Brandini F.P."/>
            <person name="Fiore M.F."/>
        </authorList>
    </citation>
    <scope>NUCLEOTIDE SEQUENCE [LARGE SCALE GENOMIC DNA]</scope>
    <source>
        <strain evidence="2 3">CENA595</strain>
    </source>
</reference>
<dbReference type="InterPro" id="IPR054501">
    <property type="entry name" value="NCH2"/>
</dbReference>
<dbReference type="InterPro" id="IPR007111">
    <property type="entry name" value="NACHT_NTPase"/>
</dbReference>
<sequence>MTERARRSLKASPDGIKRAKKAVLAFHTKIDLAAELEISRATVQKFFAGKPVGRENFHHICEKLELPWQEVADISDDNTAKLQLHRQYSDINVAVQEVRDKQHASIQQKCGMIRVLDMSQPISLDGIYTKVNILEKIIGRRRLGVEELLKVCAADDFERPGLGKIIQNRISGLEAVNKYPKLIVLGKPGAGKTTFLKYLAMQCSLGKLENNKIPIFITLKDFAENDKTKLLLEYIKEQFVSYGIEDSEIAEQILSQGKALILLDGLDEIREVDCYRVLQEVRSFSSKFHRNYFAIACRIATHEYTLEEFTEVEIADFDSEQITTFTKNWFSDKQEVKSQKFIHKINQTPPIKELATNPLLLTMLCLVFEEMEDFPANTSELYKEGLNLLLRKWDAKRNIEREQIYKKLSVQHKEDLLSQIALKTFQRGDYFFKQNELERQIADYICNLPSVSTSAEILQLDSEAVLKSIEAQHGLLVERARGIYSFSHLTFHEYFAAKEIIASSDPQVLEQGLQDLVSHITERRWREIFLLTVGMLRNADYILMLMKQKIDRLLADDEQLQAFLNWVKRKSSQISSEHKLATIRAFYFDLDLARILNSIGGTLDLSRALDECFTHKLTPNLALDLALDRTLALDRIIDCAVQPSRVVNSVITRTLERSQIIDCELEQQLQQIYQQLPRENSNKSEFSIWWKNNSKDWLEKIRSIVISSRDIGYAWQFNSQQVEKLKQYYEANQLLVSCLISNSYMSRAVRQKIEDSLLLPIAEQN</sequence>
<dbReference type="Pfam" id="PF05729">
    <property type="entry name" value="NACHT"/>
    <property type="match status" value="1"/>
</dbReference>
<dbReference type="SUPFAM" id="SSF52540">
    <property type="entry name" value="P-loop containing nucleoside triphosphate hydrolases"/>
    <property type="match status" value="1"/>
</dbReference>
<dbReference type="Gene3D" id="3.40.50.300">
    <property type="entry name" value="P-loop containing nucleotide triphosphate hydrolases"/>
    <property type="match status" value="1"/>
</dbReference>
<dbReference type="PANTHER" id="PTHR46844">
    <property type="entry name" value="SLR5058 PROTEIN"/>
    <property type="match status" value="1"/>
</dbReference>
<dbReference type="STRING" id="1618023.UH38_03875"/>
<evidence type="ECO:0000313" key="3">
    <source>
        <dbReference type="Proteomes" id="UP000032452"/>
    </source>
</evidence>
<dbReference type="EMBL" id="JYON01000002">
    <property type="protein sequence ID" value="KJH73196.1"/>
    <property type="molecule type" value="Genomic_DNA"/>
</dbReference>
<evidence type="ECO:0000259" key="1">
    <source>
        <dbReference type="PROSITE" id="PS50837"/>
    </source>
</evidence>
<organism evidence="2 3">
    <name type="scientific">Aliterella atlantica CENA595</name>
    <dbReference type="NCBI Taxonomy" id="1618023"/>
    <lineage>
        <taxon>Bacteria</taxon>
        <taxon>Bacillati</taxon>
        <taxon>Cyanobacteriota</taxon>
        <taxon>Cyanophyceae</taxon>
        <taxon>Chroococcidiopsidales</taxon>
        <taxon>Aliterellaceae</taxon>
        <taxon>Aliterella</taxon>
    </lineage>
</organism>
<dbReference type="RefSeq" id="WP_045053298.1">
    <property type="nucleotide sequence ID" value="NZ_CAWMDP010000059.1"/>
</dbReference>
<comment type="caution">
    <text evidence="2">The sequence shown here is derived from an EMBL/GenBank/DDBJ whole genome shotgun (WGS) entry which is preliminary data.</text>
</comment>
<feature type="domain" description="NACHT" evidence="1">
    <location>
        <begin position="180"/>
        <end position="269"/>
    </location>
</feature>
<dbReference type="AlphaFoldDB" id="A0A0D9A156"/>
<dbReference type="PROSITE" id="PS50837">
    <property type="entry name" value="NACHT"/>
    <property type="match status" value="1"/>
</dbReference>
<protein>
    <submittedName>
        <fullName evidence="2">NTPase (NACHT family)</fullName>
    </submittedName>
</protein>